<dbReference type="PANTHER" id="PTHR14021">
    <property type="entry name" value="IRON-SULFUR CLUSTER CO-CHAPERONE PROTEIN HSCB"/>
    <property type="match status" value="1"/>
</dbReference>
<dbReference type="SMART" id="SM00271">
    <property type="entry name" value="DnaJ"/>
    <property type="match status" value="1"/>
</dbReference>
<dbReference type="GO" id="GO:0051259">
    <property type="term" value="P:protein complex oligomerization"/>
    <property type="evidence" value="ECO:0007669"/>
    <property type="project" value="InterPro"/>
</dbReference>
<dbReference type="GO" id="GO:0001671">
    <property type="term" value="F:ATPase activator activity"/>
    <property type="evidence" value="ECO:0007669"/>
    <property type="project" value="InterPro"/>
</dbReference>
<proteinExistence type="predicted"/>
<evidence type="ECO:0000313" key="3">
    <source>
        <dbReference type="EMBL" id="UTO55443.1"/>
    </source>
</evidence>
<dbReference type="GO" id="GO:0051087">
    <property type="term" value="F:protein-folding chaperone binding"/>
    <property type="evidence" value="ECO:0007669"/>
    <property type="project" value="InterPro"/>
</dbReference>
<dbReference type="Pfam" id="PF07743">
    <property type="entry name" value="HSCB_C"/>
    <property type="match status" value="1"/>
</dbReference>
<evidence type="ECO:0000313" key="6">
    <source>
        <dbReference type="Proteomes" id="UP001059985"/>
    </source>
</evidence>
<dbReference type="Proteomes" id="UP001059822">
    <property type="component" value="Chromosome"/>
</dbReference>
<dbReference type="PANTHER" id="PTHR14021:SF15">
    <property type="entry name" value="IRON-SULFUR CLUSTER CO-CHAPERONE PROTEIN HSCB"/>
    <property type="match status" value="1"/>
</dbReference>
<dbReference type="NCBIfam" id="TIGR00714">
    <property type="entry name" value="hscB"/>
    <property type="match status" value="1"/>
</dbReference>
<dbReference type="InterPro" id="IPR009073">
    <property type="entry name" value="HscB_oligo_C"/>
</dbReference>
<evidence type="ECO:0000313" key="4">
    <source>
        <dbReference type="EMBL" id="UTO56364.1"/>
    </source>
</evidence>
<dbReference type="PROSITE" id="PS50076">
    <property type="entry name" value="DNAJ_2"/>
    <property type="match status" value="1"/>
</dbReference>
<dbReference type="InterPro" id="IPR001623">
    <property type="entry name" value="DnaJ_domain"/>
</dbReference>
<name>A0A9Q9F3Z6_9RICK</name>
<dbReference type="EMBL" id="CP089285">
    <property type="protein sequence ID" value="UTO56364.1"/>
    <property type="molecule type" value="Genomic_DNA"/>
</dbReference>
<evidence type="ECO:0000313" key="5">
    <source>
        <dbReference type="Proteomes" id="UP001059822"/>
    </source>
</evidence>
<dbReference type="EMBL" id="CP089286">
    <property type="protein sequence ID" value="UTO55443.1"/>
    <property type="molecule type" value="Genomic_DNA"/>
</dbReference>
<dbReference type="Gene3D" id="1.10.287.110">
    <property type="entry name" value="DnaJ domain"/>
    <property type="match status" value="1"/>
</dbReference>
<evidence type="ECO:0000259" key="2">
    <source>
        <dbReference type="PROSITE" id="PS50076"/>
    </source>
</evidence>
<comment type="function">
    <text evidence="1">Co-chaperone involved in the maturation of iron-sulfur cluster-containing proteins. Seems to help targeting proteins to be folded toward HscA.</text>
</comment>
<accession>A0A9Q9F3Z6</accession>
<reference evidence="3" key="1">
    <citation type="journal article" date="2022" name="Microorganisms">
        <title>Assembly and Comparison of Ca. Neoehrlichia mikurensis Genomes.</title>
        <authorList>
            <person name="Azagi T."/>
            <person name="Dirks R.P."/>
            <person name="Yebra-Pimentel E.S."/>
            <person name="Schaap P.J."/>
            <person name="Koehorst J.J."/>
            <person name="Esser H.J."/>
            <person name="Sprong H."/>
        </authorList>
    </citation>
    <scope>NUCLEOTIDE SEQUENCE</scope>
    <source>
        <strain evidence="4">18-2804</strain>
        <strain evidence="3">18-2837</strain>
    </source>
</reference>
<dbReference type="GO" id="GO:0044571">
    <property type="term" value="P:[2Fe-2S] cluster assembly"/>
    <property type="evidence" value="ECO:0007669"/>
    <property type="project" value="InterPro"/>
</dbReference>
<dbReference type="AlphaFoldDB" id="A0A9Q9F3Z6"/>
<gene>
    <name evidence="3" type="primary">hscB</name>
    <name evidence="4" type="ORF">LUA81_04685</name>
    <name evidence="3" type="ORF">LUA82_04735</name>
</gene>
<dbReference type="Proteomes" id="UP001059985">
    <property type="component" value="Chromosome"/>
</dbReference>
<dbReference type="SUPFAM" id="SSF46565">
    <property type="entry name" value="Chaperone J-domain"/>
    <property type="match status" value="1"/>
</dbReference>
<dbReference type="InterPro" id="IPR036869">
    <property type="entry name" value="J_dom_sf"/>
</dbReference>
<dbReference type="InterPro" id="IPR004640">
    <property type="entry name" value="HscB"/>
</dbReference>
<keyword evidence="6" id="KW-1185">Reference proteome</keyword>
<evidence type="ECO:0000256" key="1">
    <source>
        <dbReference type="ARBA" id="ARBA00025596"/>
    </source>
</evidence>
<dbReference type="Pfam" id="PF00226">
    <property type="entry name" value="DnaJ"/>
    <property type="match status" value="1"/>
</dbReference>
<feature type="domain" description="J" evidence="2">
    <location>
        <begin position="16"/>
        <end position="86"/>
    </location>
</feature>
<sequence>MKKDDVDVEKAFMCKDYFALLQLQASFFIDSKLLEQNYIAAQSTYHPDCFSLQSDKQLALKYISKINKAYQILKSPLSRAEYILQLKNIKLNNDDDQCIIKEVFHIQESSQNLNNEILTCIQNIEFSFSNNDLYEAAKQTRKLKYLSKGNTYAAN</sequence>
<organism evidence="3 5">
    <name type="scientific">Neoehrlichia mikurensis</name>
    <dbReference type="NCBI Taxonomy" id="89586"/>
    <lineage>
        <taxon>Bacteria</taxon>
        <taxon>Pseudomonadati</taxon>
        <taxon>Pseudomonadota</taxon>
        <taxon>Alphaproteobacteria</taxon>
        <taxon>Rickettsiales</taxon>
        <taxon>Anaplasmataceae</taxon>
        <taxon>Candidatus Neoehrlichia</taxon>
    </lineage>
</organism>
<dbReference type="RefSeq" id="WP_246575239.1">
    <property type="nucleotide sequence ID" value="NZ_CP054597.1"/>
</dbReference>
<protein>
    <submittedName>
        <fullName evidence="3">Fe-S protein assembly co-chaperone HscB</fullName>
    </submittedName>
</protein>